<dbReference type="GO" id="GO:0008168">
    <property type="term" value="F:methyltransferase activity"/>
    <property type="evidence" value="ECO:0007669"/>
    <property type="project" value="UniProtKB-KW"/>
</dbReference>
<keyword evidence="1" id="KW-0489">Methyltransferase</keyword>
<reference evidence="1 2" key="1">
    <citation type="submission" date="2019-07" db="EMBL/GenBank/DDBJ databases">
        <title>Whole genome shotgun sequence of Pseudonocardia asaccharolytica NBRC 16224.</title>
        <authorList>
            <person name="Hosoyama A."/>
            <person name="Uohara A."/>
            <person name="Ohji S."/>
            <person name="Ichikawa N."/>
        </authorList>
    </citation>
    <scope>NUCLEOTIDE SEQUENCE [LARGE SCALE GENOMIC DNA]</scope>
    <source>
        <strain evidence="1 2">NBRC 16224</strain>
    </source>
</reference>
<evidence type="ECO:0000313" key="2">
    <source>
        <dbReference type="Proteomes" id="UP000321328"/>
    </source>
</evidence>
<keyword evidence="1" id="KW-0808">Transferase</keyword>
<dbReference type="EMBL" id="BJVI01000023">
    <property type="protein sequence ID" value="GEL18664.1"/>
    <property type="molecule type" value="Genomic_DNA"/>
</dbReference>
<comment type="caution">
    <text evidence="1">The sequence shown here is derived from an EMBL/GenBank/DDBJ whole genome shotgun (WGS) entry which is preliminary data.</text>
</comment>
<evidence type="ECO:0000313" key="1">
    <source>
        <dbReference type="EMBL" id="GEL18664.1"/>
    </source>
</evidence>
<name>A0A511D4Z1_9PSEU</name>
<dbReference type="AlphaFoldDB" id="A0A511D4Z1"/>
<dbReference type="Proteomes" id="UP000321328">
    <property type="component" value="Unassembled WGS sequence"/>
</dbReference>
<dbReference type="RefSeq" id="WP_028930390.1">
    <property type="nucleotide sequence ID" value="NZ_AUII01000010.1"/>
</dbReference>
<accession>A0A511D4Z1</accession>
<organism evidence="1 2">
    <name type="scientific">Pseudonocardia asaccharolytica DSM 44247 = NBRC 16224</name>
    <dbReference type="NCBI Taxonomy" id="1123024"/>
    <lineage>
        <taxon>Bacteria</taxon>
        <taxon>Bacillati</taxon>
        <taxon>Actinomycetota</taxon>
        <taxon>Actinomycetes</taxon>
        <taxon>Pseudonocardiales</taxon>
        <taxon>Pseudonocardiaceae</taxon>
        <taxon>Pseudonocardia</taxon>
    </lineage>
</organism>
<dbReference type="STRING" id="1123024.GCA_000423625_02630"/>
<sequence length="295" mass="32129">MPDDHASAEYPKADFSGIYDRPDPRPYFETLKSVDYRIPQEGLPVVAAVLGASARAGRPRTVLDVCCSYGINAALLRFGVDMDEMRAHYTDPALAALSPDELADADREYYTSRPRRPDLTVLGVDSAVPAVGYGVRAGLMTDGWAEDLETSDPSPELAAGVRDVGLIVSTGGVGYVGAPTFERLLRAIRDPHDLWAAVFVLRIFDYDEITELFTRHGLVTERVPGMTFRQRRFADRTEHEAAVNEVVRRGLDPAGKEADGWYHAECFITRPAAVAAQVPIADLVAAVRAGLANPA</sequence>
<protein>
    <submittedName>
        <fullName evidence="1">Methyltransferase type 12</fullName>
    </submittedName>
</protein>
<dbReference type="GO" id="GO:0032259">
    <property type="term" value="P:methylation"/>
    <property type="evidence" value="ECO:0007669"/>
    <property type="project" value="UniProtKB-KW"/>
</dbReference>
<keyword evidence="2" id="KW-1185">Reference proteome</keyword>
<gene>
    <name evidence="1" type="ORF">PA7_25010</name>
</gene>
<dbReference type="InterPro" id="IPR029063">
    <property type="entry name" value="SAM-dependent_MTases_sf"/>
</dbReference>
<dbReference type="OrthoDB" id="7055571at2"/>
<proteinExistence type="predicted"/>
<dbReference type="SUPFAM" id="SSF53335">
    <property type="entry name" value="S-adenosyl-L-methionine-dependent methyltransferases"/>
    <property type="match status" value="1"/>
</dbReference>